<keyword evidence="4" id="KW-0798">TonB box</keyword>
<organism evidence="8 9">
    <name type="scientific">Albibacterium profundi</name>
    <dbReference type="NCBI Taxonomy" id="3134906"/>
    <lineage>
        <taxon>Bacteria</taxon>
        <taxon>Pseudomonadati</taxon>
        <taxon>Bacteroidota</taxon>
        <taxon>Sphingobacteriia</taxon>
        <taxon>Sphingobacteriales</taxon>
        <taxon>Sphingobacteriaceae</taxon>
        <taxon>Albibacterium</taxon>
    </lineage>
</organism>
<keyword evidence="8" id="KW-0675">Receptor</keyword>
<evidence type="ECO:0000256" key="3">
    <source>
        <dbReference type="ARBA" id="ARBA00023237"/>
    </source>
</evidence>
<feature type="domain" description="TonB-dependent receptor-like beta-barrel" evidence="6">
    <location>
        <begin position="477"/>
        <end position="899"/>
    </location>
</feature>
<dbReference type="InterPro" id="IPR037066">
    <property type="entry name" value="Plug_dom_sf"/>
</dbReference>
<dbReference type="SUPFAM" id="SSF56935">
    <property type="entry name" value="Porins"/>
    <property type="match status" value="1"/>
</dbReference>
<feature type="signal peptide" evidence="5">
    <location>
        <begin position="1"/>
        <end position="20"/>
    </location>
</feature>
<evidence type="ECO:0000313" key="9">
    <source>
        <dbReference type="Proteomes" id="UP001580928"/>
    </source>
</evidence>
<dbReference type="PANTHER" id="PTHR40980:SF4">
    <property type="entry name" value="TONB-DEPENDENT RECEPTOR-LIKE BETA-BARREL DOMAIN-CONTAINING PROTEIN"/>
    <property type="match status" value="1"/>
</dbReference>
<dbReference type="PROSITE" id="PS51257">
    <property type="entry name" value="PROKAR_LIPOPROTEIN"/>
    <property type="match status" value="1"/>
</dbReference>
<name>A0ABV5CF14_9SPHI</name>
<comment type="similarity">
    <text evidence="4">Belongs to the TonB-dependent receptor family.</text>
</comment>
<dbReference type="PANTHER" id="PTHR40980">
    <property type="entry name" value="PLUG DOMAIN-CONTAINING PROTEIN"/>
    <property type="match status" value="1"/>
</dbReference>
<evidence type="ECO:0000256" key="4">
    <source>
        <dbReference type="RuleBase" id="RU003357"/>
    </source>
</evidence>
<evidence type="ECO:0000313" key="8">
    <source>
        <dbReference type="EMBL" id="MFB5946054.1"/>
    </source>
</evidence>
<keyword evidence="5" id="KW-0732">Signal</keyword>
<dbReference type="InterPro" id="IPR000531">
    <property type="entry name" value="Beta-barrel_TonB"/>
</dbReference>
<reference evidence="8 9" key="1">
    <citation type="submission" date="2024-04" db="EMBL/GenBank/DDBJ databases">
        <title>Albibacterium profundi sp. nov., isolated from sediment of the Challenger Deep of Mariana Trench.</title>
        <authorList>
            <person name="Wang Y."/>
        </authorList>
    </citation>
    <scope>NUCLEOTIDE SEQUENCE [LARGE SCALE GENOMIC DNA]</scope>
    <source>
        <strain evidence="8 9">RHL897</strain>
    </source>
</reference>
<sequence length="935" mass="104507">MIKKVFLLTFCLITSCIAFADRVVGTVVDGANNEPLAYASVLVKGTQTAVNTDFEGDYALELSEGVYTLVYTFVGYETKEVSDVVVEDGKVTEIDLVLNPANDMLNAVVITTTARKNTDVSLLRMQKNAGILMDGLSMQSIKRAGASDIAAAVKAVPGVSVQEGKYVYVRGLGDRYTKSILNGMDIPGLDPDKNTIQMDIFPTNILENIVVVKSASAELPADFTGGVVDIVTKDFPTQKQFGISISGDFNPDMHFKDNFLSYNGGGTDFLGFDDGTRKLPVSKELDIPSPYGSGRDQLERITRSFNPTMAAMNKNSMPDFSVGLNYGNQFAVGDHKLGFIASIDYKNSTSFYEGFENGIYQRPVSKSDYELRFDRRQRGNLGENNVLASILTGLAYKTDRSKYVLNLLRIQNGETRAAIFDQRTEISNTIDVVKDNLEYTQRSISNLSLSGKHTNEDASFTTEWKVSPTLSKVHDKDVRLTTFIKNSNGSLTIGSDAGFPTRIWRDLEEVNLVGKVDLSKKYQLMEQNATLKFGGLYSYKQRDFGIYKYNIANRNVNTSDLNGDPDAILTEENIWTTENDKGYYIEGSYQPSNTFDGTQHTAAIYVSNEFKVGEKLRTILGLRAEKFMTFFTGQNASGSQVYDNEKTIDELDFFPSANLIYELKENNNLRFSYYRTTARPTFKELSVVQIQDLLTGVMFLGNLDLVPTYINNFDLRYELFGDQAQMFAVSGFYKKFKNPIELVVYSDITPNQFTPKNAPEADVFGVEFEARKNFGFISEDLEKLSLNVNLSLIESRIKMSDSEYQSRLAAARDGEEVEDTRKLQGQSPYLINTGLAYNDIDRGVETGFFYNVQGKTLDIVGANVNPDVFVQPFNSLNFKFSKKIGPKKASTITIKVDNILDDDRESLYESYNAASQAFEYRKPGRSFGVGYSWTF</sequence>
<gene>
    <name evidence="8" type="ORF">WKR92_09440</name>
</gene>
<comment type="caution">
    <text evidence="8">The sequence shown here is derived from an EMBL/GenBank/DDBJ whole genome shotgun (WGS) entry which is preliminary data.</text>
</comment>
<dbReference type="InterPro" id="IPR012910">
    <property type="entry name" value="Plug_dom"/>
</dbReference>
<keyword evidence="2 4" id="KW-0472">Membrane</keyword>
<dbReference type="EMBL" id="JBBVGT010000002">
    <property type="protein sequence ID" value="MFB5946054.1"/>
    <property type="molecule type" value="Genomic_DNA"/>
</dbReference>
<accession>A0ABV5CF14</accession>
<evidence type="ECO:0000259" key="6">
    <source>
        <dbReference type="Pfam" id="PF00593"/>
    </source>
</evidence>
<dbReference type="Pfam" id="PF07715">
    <property type="entry name" value="Plug"/>
    <property type="match status" value="1"/>
</dbReference>
<dbReference type="InterPro" id="IPR036942">
    <property type="entry name" value="Beta-barrel_TonB_sf"/>
</dbReference>
<comment type="subcellular location">
    <subcellularLocation>
        <location evidence="1 4">Cell outer membrane</location>
    </subcellularLocation>
</comment>
<dbReference type="Gene3D" id="2.40.170.20">
    <property type="entry name" value="TonB-dependent receptor, beta-barrel domain"/>
    <property type="match status" value="1"/>
</dbReference>
<evidence type="ECO:0000256" key="1">
    <source>
        <dbReference type="ARBA" id="ARBA00004442"/>
    </source>
</evidence>
<dbReference type="Pfam" id="PF13715">
    <property type="entry name" value="CarbopepD_reg_2"/>
    <property type="match status" value="1"/>
</dbReference>
<dbReference type="Gene3D" id="2.60.40.1120">
    <property type="entry name" value="Carboxypeptidase-like, regulatory domain"/>
    <property type="match status" value="1"/>
</dbReference>
<dbReference type="Proteomes" id="UP001580928">
    <property type="component" value="Unassembled WGS sequence"/>
</dbReference>
<evidence type="ECO:0000256" key="2">
    <source>
        <dbReference type="ARBA" id="ARBA00023136"/>
    </source>
</evidence>
<dbReference type="InterPro" id="IPR008969">
    <property type="entry name" value="CarboxyPept-like_regulatory"/>
</dbReference>
<feature type="domain" description="TonB-dependent receptor plug" evidence="7">
    <location>
        <begin position="136"/>
        <end position="227"/>
    </location>
</feature>
<feature type="chain" id="PRO_5045925824" evidence="5">
    <location>
        <begin position="21"/>
        <end position="935"/>
    </location>
</feature>
<protein>
    <submittedName>
        <fullName evidence="8">TonB-dependent receptor</fullName>
    </submittedName>
</protein>
<dbReference type="Pfam" id="PF00593">
    <property type="entry name" value="TonB_dep_Rec_b-barrel"/>
    <property type="match status" value="1"/>
</dbReference>
<dbReference type="Gene3D" id="2.170.130.10">
    <property type="entry name" value="TonB-dependent receptor, plug domain"/>
    <property type="match status" value="1"/>
</dbReference>
<proteinExistence type="inferred from homology"/>
<keyword evidence="3" id="KW-0998">Cell outer membrane</keyword>
<dbReference type="RefSeq" id="WP_375557583.1">
    <property type="nucleotide sequence ID" value="NZ_JBBVGT010000002.1"/>
</dbReference>
<evidence type="ECO:0000256" key="5">
    <source>
        <dbReference type="SAM" id="SignalP"/>
    </source>
</evidence>
<evidence type="ECO:0000259" key="7">
    <source>
        <dbReference type="Pfam" id="PF07715"/>
    </source>
</evidence>
<dbReference type="SUPFAM" id="SSF49464">
    <property type="entry name" value="Carboxypeptidase regulatory domain-like"/>
    <property type="match status" value="1"/>
</dbReference>
<keyword evidence="9" id="KW-1185">Reference proteome</keyword>